<feature type="compositionally biased region" description="Basic and acidic residues" evidence="18">
    <location>
        <begin position="607"/>
        <end position="618"/>
    </location>
</feature>
<evidence type="ECO:0000313" key="20">
    <source>
        <dbReference type="EMBL" id="CAI8008951.1"/>
    </source>
</evidence>
<evidence type="ECO:0000256" key="15">
    <source>
        <dbReference type="ARBA" id="ARBA00047899"/>
    </source>
</evidence>
<dbReference type="GO" id="GO:0016459">
    <property type="term" value="C:myosin complex"/>
    <property type="evidence" value="ECO:0007669"/>
    <property type="project" value="UniProtKB-KW"/>
</dbReference>
<dbReference type="PROSITE" id="PS50096">
    <property type="entry name" value="IQ"/>
    <property type="match status" value="1"/>
</dbReference>
<protein>
    <recommendedName>
        <fullName evidence="3">non-specific serine/threonine protein kinase</fullName>
        <ecNumber evidence="3">2.7.11.1</ecNumber>
    </recommendedName>
</protein>
<evidence type="ECO:0000256" key="3">
    <source>
        <dbReference type="ARBA" id="ARBA00012513"/>
    </source>
</evidence>
<comment type="caution">
    <text evidence="20">The sequence shown here is derived from an EMBL/GenBank/DDBJ whole genome shotgun (WGS) entry which is preliminary data.</text>
</comment>
<dbReference type="SMART" id="SM00242">
    <property type="entry name" value="MYSc"/>
    <property type="match status" value="1"/>
</dbReference>
<keyword evidence="13" id="KW-0206">Cytoskeleton</keyword>
<feature type="region of interest" description="Actin-binding" evidence="17">
    <location>
        <begin position="116"/>
        <end position="138"/>
    </location>
</feature>
<feature type="compositionally biased region" description="Basic residues" evidence="18">
    <location>
        <begin position="83"/>
        <end position="100"/>
    </location>
</feature>
<dbReference type="Gene3D" id="3.30.505.10">
    <property type="entry name" value="SH2 domain"/>
    <property type="match status" value="1"/>
</dbReference>
<dbReference type="InterPro" id="IPR036860">
    <property type="entry name" value="SH2_dom_sf"/>
</dbReference>
<reference evidence="20" key="1">
    <citation type="submission" date="2023-03" db="EMBL/GenBank/DDBJ databases">
        <authorList>
            <person name="Steffen K."/>
            <person name="Cardenas P."/>
        </authorList>
    </citation>
    <scope>NUCLEOTIDE SEQUENCE</scope>
</reference>
<evidence type="ECO:0000259" key="19">
    <source>
        <dbReference type="PROSITE" id="PS51456"/>
    </source>
</evidence>
<keyword evidence="17" id="KW-0009">Actin-binding</keyword>
<feature type="compositionally biased region" description="Pro residues" evidence="18">
    <location>
        <begin position="416"/>
        <end position="435"/>
    </location>
</feature>
<keyword evidence="11 17" id="KW-0518">Myosin</keyword>
<evidence type="ECO:0000256" key="5">
    <source>
        <dbReference type="ARBA" id="ARBA00022527"/>
    </source>
</evidence>
<keyword evidence="4" id="KW-0963">Cytoplasm</keyword>
<evidence type="ECO:0000256" key="14">
    <source>
        <dbReference type="ARBA" id="ARBA00023273"/>
    </source>
</evidence>
<feature type="compositionally biased region" description="Polar residues" evidence="18">
    <location>
        <begin position="776"/>
        <end position="788"/>
    </location>
</feature>
<dbReference type="Pfam" id="PF00063">
    <property type="entry name" value="Myosin_head"/>
    <property type="match status" value="1"/>
</dbReference>
<comment type="catalytic activity">
    <reaction evidence="16">
        <text>L-seryl-[protein] + ATP = O-phospho-L-seryl-[protein] + ADP + H(+)</text>
        <dbReference type="Rhea" id="RHEA:17989"/>
        <dbReference type="Rhea" id="RHEA-COMP:9863"/>
        <dbReference type="Rhea" id="RHEA-COMP:11604"/>
        <dbReference type="ChEBI" id="CHEBI:15378"/>
        <dbReference type="ChEBI" id="CHEBI:29999"/>
        <dbReference type="ChEBI" id="CHEBI:30616"/>
        <dbReference type="ChEBI" id="CHEBI:83421"/>
        <dbReference type="ChEBI" id="CHEBI:456216"/>
        <dbReference type="EC" id="2.7.11.1"/>
    </reaction>
</comment>
<dbReference type="SUPFAM" id="SSF55550">
    <property type="entry name" value="SH2 domain"/>
    <property type="match status" value="1"/>
</dbReference>
<comment type="subcellular location">
    <subcellularLocation>
        <location evidence="2">Cell projection</location>
    </subcellularLocation>
    <subcellularLocation>
        <location evidence="1">Cytoplasm</location>
        <location evidence="1">Cytoskeleton</location>
    </subcellularLocation>
</comment>
<dbReference type="PROSITE" id="PS51456">
    <property type="entry name" value="MYOSIN_MOTOR"/>
    <property type="match status" value="1"/>
</dbReference>
<gene>
    <name evidence="20" type="ORF">GBAR_LOCUS6080</name>
</gene>
<evidence type="ECO:0000256" key="6">
    <source>
        <dbReference type="ARBA" id="ARBA00022679"/>
    </source>
</evidence>
<accession>A0AA35W9F0</accession>
<proteinExistence type="inferred from homology"/>
<keyword evidence="10" id="KW-0067">ATP-binding</keyword>
<evidence type="ECO:0000256" key="13">
    <source>
        <dbReference type="ARBA" id="ARBA00023212"/>
    </source>
</evidence>
<keyword evidence="9" id="KW-0418">Kinase</keyword>
<feature type="region of interest" description="Disordered" evidence="18">
    <location>
        <begin position="362"/>
        <end position="675"/>
    </location>
</feature>
<evidence type="ECO:0000256" key="2">
    <source>
        <dbReference type="ARBA" id="ARBA00004316"/>
    </source>
</evidence>
<keyword evidence="14" id="KW-0966">Cell projection</keyword>
<feature type="region of interest" description="Disordered" evidence="18">
    <location>
        <begin position="774"/>
        <end position="841"/>
    </location>
</feature>
<evidence type="ECO:0000256" key="7">
    <source>
        <dbReference type="ARBA" id="ARBA00022737"/>
    </source>
</evidence>
<dbReference type="GO" id="GO:0030832">
    <property type="term" value="P:regulation of actin filament length"/>
    <property type="evidence" value="ECO:0007669"/>
    <property type="project" value="TreeGrafter"/>
</dbReference>
<dbReference type="CDD" id="cd23767">
    <property type="entry name" value="IQCD"/>
    <property type="match status" value="1"/>
</dbReference>
<dbReference type="PANTHER" id="PTHR46256">
    <property type="entry name" value="AGAP011099-PA"/>
    <property type="match status" value="1"/>
</dbReference>
<dbReference type="InterPro" id="IPR000048">
    <property type="entry name" value="IQ_motif_EF-hand-BS"/>
</dbReference>
<feature type="compositionally biased region" description="Polar residues" evidence="18">
    <location>
        <begin position="362"/>
        <end position="383"/>
    </location>
</feature>
<feature type="compositionally biased region" description="Low complexity" evidence="18">
    <location>
        <begin position="505"/>
        <end position="554"/>
    </location>
</feature>
<feature type="compositionally biased region" description="Polar residues" evidence="18">
    <location>
        <begin position="640"/>
        <end position="672"/>
    </location>
</feature>
<evidence type="ECO:0000256" key="11">
    <source>
        <dbReference type="ARBA" id="ARBA00023123"/>
    </source>
</evidence>
<dbReference type="Gene3D" id="1.20.58.530">
    <property type="match status" value="1"/>
</dbReference>
<dbReference type="InterPro" id="IPR052409">
    <property type="entry name" value="Myosin-III_kinase_activity"/>
</dbReference>
<dbReference type="InterPro" id="IPR036961">
    <property type="entry name" value="Kinesin_motor_dom_sf"/>
</dbReference>
<comment type="catalytic activity">
    <reaction evidence="15">
        <text>L-threonyl-[protein] + ATP = O-phospho-L-threonyl-[protein] + ADP + H(+)</text>
        <dbReference type="Rhea" id="RHEA:46608"/>
        <dbReference type="Rhea" id="RHEA-COMP:11060"/>
        <dbReference type="Rhea" id="RHEA-COMP:11605"/>
        <dbReference type="ChEBI" id="CHEBI:15378"/>
        <dbReference type="ChEBI" id="CHEBI:30013"/>
        <dbReference type="ChEBI" id="CHEBI:30616"/>
        <dbReference type="ChEBI" id="CHEBI:61977"/>
        <dbReference type="ChEBI" id="CHEBI:456216"/>
        <dbReference type="EC" id="2.7.11.1"/>
    </reaction>
</comment>
<evidence type="ECO:0000256" key="9">
    <source>
        <dbReference type="ARBA" id="ARBA00022777"/>
    </source>
</evidence>
<dbReference type="InterPro" id="IPR001609">
    <property type="entry name" value="Myosin_head_motor_dom-like"/>
</dbReference>
<dbReference type="EMBL" id="CASHTH010000912">
    <property type="protein sequence ID" value="CAI8008951.1"/>
    <property type="molecule type" value="Genomic_DNA"/>
</dbReference>
<dbReference type="PANTHER" id="PTHR46256:SF5">
    <property type="entry name" value="MYOSIN-IIIB-LIKE"/>
    <property type="match status" value="1"/>
</dbReference>
<comment type="caution">
    <text evidence="17">Lacks conserved residue(s) required for the propagation of feature annotation.</text>
</comment>
<dbReference type="SUPFAM" id="SSF52540">
    <property type="entry name" value="P-loop containing nucleoside triphosphate hydrolases"/>
    <property type="match status" value="1"/>
</dbReference>
<feature type="region of interest" description="Disordered" evidence="18">
    <location>
        <begin position="81"/>
        <end position="100"/>
    </location>
</feature>
<dbReference type="InterPro" id="IPR027417">
    <property type="entry name" value="P-loop_NTPase"/>
</dbReference>
<evidence type="ECO:0000256" key="8">
    <source>
        <dbReference type="ARBA" id="ARBA00022741"/>
    </source>
</evidence>
<comment type="similarity">
    <text evidence="17">Belongs to the TRAFAC class myosin-kinesin ATPase superfamily. Myosin family.</text>
</comment>
<evidence type="ECO:0000256" key="1">
    <source>
        <dbReference type="ARBA" id="ARBA00004245"/>
    </source>
</evidence>
<evidence type="ECO:0000256" key="17">
    <source>
        <dbReference type="PROSITE-ProRule" id="PRU00782"/>
    </source>
</evidence>
<name>A0AA35W9F0_GEOBA</name>
<dbReference type="Proteomes" id="UP001174909">
    <property type="component" value="Unassembled WGS sequence"/>
</dbReference>
<dbReference type="EC" id="2.7.11.1" evidence="3"/>
<feature type="compositionally biased region" description="Basic residues" evidence="18">
    <location>
        <begin position="805"/>
        <end position="822"/>
    </location>
</feature>
<dbReference type="GO" id="GO:0000146">
    <property type="term" value="F:microfilament motor activity"/>
    <property type="evidence" value="ECO:0007669"/>
    <property type="project" value="TreeGrafter"/>
</dbReference>
<feature type="region of interest" description="Disordered" evidence="18">
    <location>
        <begin position="302"/>
        <end position="328"/>
    </location>
</feature>
<dbReference type="SMART" id="SM00015">
    <property type="entry name" value="IQ"/>
    <property type="match status" value="1"/>
</dbReference>
<evidence type="ECO:0000256" key="12">
    <source>
        <dbReference type="ARBA" id="ARBA00023175"/>
    </source>
</evidence>
<keyword evidence="12" id="KW-0505">Motor protein</keyword>
<dbReference type="GO" id="GO:0005524">
    <property type="term" value="F:ATP binding"/>
    <property type="evidence" value="ECO:0007669"/>
    <property type="project" value="UniProtKB-KW"/>
</dbReference>
<dbReference type="GO" id="GO:0004674">
    <property type="term" value="F:protein serine/threonine kinase activity"/>
    <property type="evidence" value="ECO:0007669"/>
    <property type="project" value="UniProtKB-KW"/>
</dbReference>
<keyword evidence="5" id="KW-0723">Serine/threonine-protein kinase</keyword>
<evidence type="ECO:0000313" key="21">
    <source>
        <dbReference type="Proteomes" id="UP001174909"/>
    </source>
</evidence>
<dbReference type="Gene3D" id="1.20.5.4820">
    <property type="match status" value="1"/>
</dbReference>
<evidence type="ECO:0000256" key="4">
    <source>
        <dbReference type="ARBA" id="ARBA00022490"/>
    </source>
</evidence>
<organism evidence="20 21">
    <name type="scientific">Geodia barretti</name>
    <name type="common">Barrett's horny sponge</name>
    <dbReference type="NCBI Taxonomy" id="519541"/>
    <lineage>
        <taxon>Eukaryota</taxon>
        <taxon>Metazoa</taxon>
        <taxon>Porifera</taxon>
        <taxon>Demospongiae</taxon>
        <taxon>Heteroscleromorpha</taxon>
        <taxon>Tetractinellida</taxon>
        <taxon>Astrophorina</taxon>
        <taxon>Geodiidae</taxon>
        <taxon>Geodia</taxon>
    </lineage>
</organism>
<dbReference type="Gene3D" id="3.40.850.10">
    <property type="entry name" value="Kinesin motor domain"/>
    <property type="match status" value="1"/>
</dbReference>
<evidence type="ECO:0000256" key="16">
    <source>
        <dbReference type="ARBA" id="ARBA00048679"/>
    </source>
</evidence>
<dbReference type="GO" id="GO:0042995">
    <property type="term" value="C:cell projection"/>
    <property type="evidence" value="ECO:0007669"/>
    <property type="project" value="UniProtKB-SubCell"/>
</dbReference>
<evidence type="ECO:0000256" key="18">
    <source>
        <dbReference type="SAM" id="MobiDB-lite"/>
    </source>
</evidence>
<sequence length="972" mass="105506">MCCISHDCQVTYEIEGFIEKNRDSLPEPVADALRFTSLQLLGILFTTSGGGGGEGGGGGRSRGDQLRKSFLRKSQRSVMRAMSQRRRKMSNSPKKRQRANHHKKLLTVSAHFRESLDLLMERLFAASPHFVRCIKPNLQKKPLQFESEFVLRQLRYTGMLEAVRVRREGYSYRPFFSDFVSSYRSVAYCFTDEDVKLTEGACQVILDKAGLTGWRLARSRVFLRYYHEQRLQLLLKAMEDSATLVQKIYRGYRARKMFKPLKEKGRLQTTQVASLLSQIASHGQIHQPLLKALDRTDILEAPNRFKNRQKETAPPRTEVGPSSTDYDGLSTMQRKAKKAQKFGVKVGAVLGGADALQLALKRQNSPGNNRSRPPSAIENSSRPPSEILVPSRPPSEIEGSRPPSVFEPTLENDISRPPPPKYPPPRSKKAPPQPPGSSEDESRRSGSGSLTDGSPSSSPAHVSSATGSREGSPAEITNRVSHKKRPPPRTAAKPTSPRRNRRVLDPSSSSSSRPINISVIPNHTTSPSVPSSPVTSSSVRSLSVTSSSATSSSVMAANDGRSPGAANSSDVEPRRLSESILLSSSEMKMDTPLPRGKRPIGGVKSLPTDKDSSNKREAALQLISSNLESLPNGRTPHLKNGTQSSHTPHSSTRGQENTRGNTSTPASSGTDTSLRRRLLVTNSEGESTLDFAHVGGSSSGRGEAHIRYISSSVPDLLEDPPTLTGPSALLLGAPPIGIEAGRARGLASSSNVLYDSVTTMDHCGGVGVMGEGGSGFTSRSTSQYSDMSAVSGGSAVDTPPPQADKRKHKPWFGFKRSSRKKSSSSNESDMPLSPGGGRRESDTSVLGFYPGLSYNSAVEMVSGQPRGTYVLFKEELQEYSGVSSVYKLGVSSGREVKMFPILCTCGQYQLVNGAPQIHPPHTSLKSLVNHYKVSELDDSITLTQPRLVAGITVSLAPSRQPQMAKKRGRKKN</sequence>
<dbReference type="AlphaFoldDB" id="A0AA35W9F0"/>
<evidence type="ECO:0000256" key="10">
    <source>
        <dbReference type="ARBA" id="ARBA00022840"/>
    </source>
</evidence>
<feature type="domain" description="Myosin motor" evidence="19">
    <location>
        <begin position="1"/>
        <end position="236"/>
    </location>
</feature>
<dbReference type="FunFam" id="3.40.850.10:FF:000008">
    <property type="entry name" value="Putative unconventional myosin-IXa"/>
    <property type="match status" value="1"/>
</dbReference>
<keyword evidence="7" id="KW-0677">Repeat</keyword>
<dbReference type="GO" id="GO:0003779">
    <property type="term" value="F:actin binding"/>
    <property type="evidence" value="ECO:0007669"/>
    <property type="project" value="UniProtKB-KW"/>
</dbReference>
<feature type="compositionally biased region" description="Low complexity" evidence="18">
    <location>
        <begin position="445"/>
        <end position="468"/>
    </location>
</feature>
<keyword evidence="21" id="KW-1185">Reference proteome</keyword>
<keyword evidence="8" id="KW-0547">Nucleotide-binding</keyword>
<keyword evidence="6" id="KW-0808">Transferase</keyword>